<dbReference type="CDD" id="cd16454">
    <property type="entry name" value="RING-H2_PA-TM-RING"/>
    <property type="match status" value="1"/>
</dbReference>
<dbReference type="Proteomes" id="UP000583929">
    <property type="component" value="Unassembled WGS sequence"/>
</dbReference>
<reference evidence="6 7" key="1">
    <citation type="journal article" date="2020" name="bioRxiv">
        <title>Sequence and annotation of 42 cannabis genomes reveals extensive copy number variation in cannabinoid synthesis and pathogen resistance genes.</title>
        <authorList>
            <person name="Mckernan K.J."/>
            <person name="Helbert Y."/>
            <person name="Kane L.T."/>
            <person name="Ebling H."/>
            <person name="Zhang L."/>
            <person name="Liu B."/>
            <person name="Eaton Z."/>
            <person name="Mclaughlin S."/>
            <person name="Kingan S."/>
            <person name="Baybayan P."/>
            <person name="Concepcion G."/>
            <person name="Jordan M."/>
            <person name="Riva A."/>
            <person name="Barbazuk W."/>
            <person name="Harkins T."/>
        </authorList>
    </citation>
    <scope>NUCLEOTIDE SEQUENCE [LARGE SCALE GENOMIC DNA]</scope>
    <source>
        <strain evidence="7">cv. Jamaican Lion 4</strain>
        <tissue evidence="6">Leaf</tissue>
    </source>
</reference>
<dbReference type="GO" id="GO:0061630">
    <property type="term" value="F:ubiquitin protein ligase activity"/>
    <property type="evidence" value="ECO:0007669"/>
    <property type="project" value="TreeGrafter"/>
</dbReference>
<dbReference type="PANTHER" id="PTHR45931:SF16">
    <property type="entry name" value="RING_U-BOX SUPERFAMILY PROTEIN"/>
    <property type="match status" value="1"/>
</dbReference>
<sequence length="254" mass="28742">MDPIIPGESRVYVSAREIYCSPTPNPRNQALPPSLIVYFKILRKVFKGGRTPIIDREYNHRYQYPLDLLDSQSPRVFVWNMIFKPNIPFVLSNMHWKIASSDFSEGNYISKPMSMEGVLNKIGSVLTRMLESGFCSGNRAIEITIENHVRPLPVPVAEPEPEPERESPVIIVVQPESPVGVGASVEDLEKLKSDDVVSSSGEKMTCSICFCEVLSGTELSRLPCSHLFHTHCILKWLEKRHTCPICRFELPTRT</sequence>
<evidence type="ECO:0000313" key="6">
    <source>
        <dbReference type="EMBL" id="KAF4404159.1"/>
    </source>
</evidence>
<dbReference type="PANTHER" id="PTHR45931">
    <property type="entry name" value="SI:CH211-59O9.10"/>
    <property type="match status" value="1"/>
</dbReference>
<evidence type="ECO:0000313" key="7">
    <source>
        <dbReference type="Proteomes" id="UP000583929"/>
    </source>
</evidence>
<dbReference type="GO" id="GO:0005634">
    <property type="term" value="C:nucleus"/>
    <property type="evidence" value="ECO:0007669"/>
    <property type="project" value="TreeGrafter"/>
</dbReference>
<dbReference type="Pfam" id="PF13639">
    <property type="entry name" value="zf-RING_2"/>
    <property type="match status" value="1"/>
</dbReference>
<gene>
    <name evidence="6" type="ORF">G4B88_014615</name>
</gene>
<dbReference type="PROSITE" id="PS50089">
    <property type="entry name" value="ZF_RING_2"/>
    <property type="match status" value="1"/>
</dbReference>
<dbReference type="InterPro" id="IPR013083">
    <property type="entry name" value="Znf_RING/FYVE/PHD"/>
</dbReference>
<accession>A0A7J6IAX4</accession>
<feature type="domain" description="RING-type" evidence="5">
    <location>
        <begin position="206"/>
        <end position="247"/>
    </location>
</feature>
<evidence type="ECO:0000256" key="4">
    <source>
        <dbReference type="PROSITE-ProRule" id="PRU00175"/>
    </source>
</evidence>
<dbReference type="InterPro" id="IPR001841">
    <property type="entry name" value="Znf_RING"/>
</dbReference>
<dbReference type="GO" id="GO:0006511">
    <property type="term" value="P:ubiquitin-dependent protein catabolic process"/>
    <property type="evidence" value="ECO:0007669"/>
    <property type="project" value="TreeGrafter"/>
</dbReference>
<evidence type="ECO:0000256" key="2">
    <source>
        <dbReference type="ARBA" id="ARBA00022771"/>
    </source>
</evidence>
<keyword evidence="3" id="KW-0862">Zinc</keyword>
<evidence type="ECO:0000256" key="1">
    <source>
        <dbReference type="ARBA" id="ARBA00022723"/>
    </source>
</evidence>
<dbReference type="SMART" id="SM00184">
    <property type="entry name" value="RING"/>
    <property type="match status" value="1"/>
</dbReference>
<keyword evidence="7" id="KW-1185">Reference proteome</keyword>
<comment type="caution">
    <text evidence="6">The sequence shown here is derived from an EMBL/GenBank/DDBJ whole genome shotgun (WGS) entry which is preliminary data.</text>
</comment>
<keyword evidence="2 4" id="KW-0863">Zinc-finger</keyword>
<dbReference type="AlphaFoldDB" id="A0A7J6IAX4"/>
<dbReference type="EMBL" id="JAATIQ010000002">
    <property type="protein sequence ID" value="KAF4404159.1"/>
    <property type="molecule type" value="Genomic_DNA"/>
</dbReference>
<proteinExistence type="predicted"/>
<keyword evidence="1" id="KW-0479">Metal-binding</keyword>
<organism evidence="6 7">
    <name type="scientific">Cannabis sativa</name>
    <name type="common">Hemp</name>
    <name type="synonym">Marijuana</name>
    <dbReference type="NCBI Taxonomy" id="3483"/>
    <lineage>
        <taxon>Eukaryota</taxon>
        <taxon>Viridiplantae</taxon>
        <taxon>Streptophyta</taxon>
        <taxon>Embryophyta</taxon>
        <taxon>Tracheophyta</taxon>
        <taxon>Spermatophyta</taxon>
        <taxon>Magnoliopsida</taxon>
        <taxon>eudicotyledons</taxon>
        <taxon>Gunneridae</taxon>
        <taxon>Pentapetalae</taxon>
        <taxon>rosids</taxon>
        <taxon>fabids</taxon>
        <taxon>Rosales</taxon>
        <taxon>Cannabaceae</taxon>
        <taxon>Cannabis</taxon>
    </lineage>
</organism>
<evidence type="ECO:0000259" key="5">
    <source>
        <dbReference type="PROSITE" id="PS50089"/>
    </source>
</evidence>
<dbReference type="Gene3D" id="3.30.40.10">
    <property type="entry name" value="Zinc/RING finger domain, C3HC4 (zinc finger)"/>
    <property type="match status" value="1"/>
</dbReference>
<dbReference type="SUPFAM" id="SSF57850">
    <property type="entry name" value="RING/U-box"/>
    <property type="match status" value="1"/>
</dbReference>
<evidence type="ECO:0000256" key="3">
    <source>
        <dbReference type="ARBA" id="ARBA00022833"/>
    </source>
</evidence>
<dbReference type="GO" id="GO:0008270">
    <property type="term" value="F:zinc ion binding"/>
    <property type="evidence" value="ECO:0007669"/>
    <property type="project" value="UniProtKB-KW"/>
</dbReference>
<dbReference type="InterPro" id="IPR051834">
    <property type="entry name" value="RING_finger_E3_ligase"/>
</dbReference>
<name>A0A7J6IAX4_CANSA</name>
<protein>
    <recommendedName>
        <fullName evidence="5">RING-type domain-containing protein</fullName>
    </recommendedName>
</protein>